<proteinExistence type="predicted"/>
<evidence type="ECO:0000313" key="2">
    <source>
        <dbReference type="Proteomes" id="UP000429607"/>
    </source>
</evidence>
<comment type="caution">
    <text evidence="1">The sequence shown here is derived from an EMBL/GenBank/DDBJ whole genome shotgun (WGS) entry which is preliminary data.</text>
</comment>
<dbReference type="AlphaFoldDB" id="A0A6A3HHB9"/>
<sequence length="66" mass="7131">MNCVCCGRLREVYSQGANTTATEPALICHTYMSCIAQIVAASKQLAGINRFNCSAIYQQEILGTVT</sequence>
<name>A0A6A3HHB9_9STRA</name>
<evidence type="ECO:0000313" key="1">
    <source>
        <dbReference type="EMBL" id="KAE8969546.1"/>
    </source>
</evidence>
<dbReference type="EMBL" id="QXFV01004453">
    <property type="protein sequence ID" value="KAE8969546.1"/>
    <property type="molecule type" value="Genomic_DNA"/>
</dbReference>
<organism evidence="1 2">
    <name type="scientific">Phytophthora rubi</name>
    <dbReference type="NCBI Taxonomy" id="129364"/>
    <lineage>
        <taxon>Eukaryota</taxon>
        <taxon>Sar</taxon>
        <taxon>Stramenopiles</taxon>
        <taxon>Oomycota</taxon>
        <taxon>Peronosporomycetes</taxon>
        <taxon>Peronosporales</taxon>
        <taxon>Peronosporaceae</taxon>
        <taxon>Phytophthora</taxon>
    </lineage>
</organism>
<gene>
    <name evidence="1" type="ORF">PR001_g27469</name>
</gene>
<reference evidence="1 2" key="1">
    <citation type="submission" date="2018-09" db="EMBL/GenBank/DDBJ databases">
        <title>Genomic investigation of the strawberry pathogen Phytophthora fragariae indicates pathogenicity is determined by transcriptional variation in three key races.</title>
        <authorList>
            <person name="Adams T.M."/>
            <person name="Armitage A.D."/>
            <person name="Sobczyk M.K."/>
            <person name="Bates H.J."/>
            <person name="Dunwell J.M."/>
            <person name="Nellist C.F."/>
            <person name="Harrison R.J."/>
        </authorList>
    </citation>
    <scope>NUCLEOTIDE SEQUENCE [LARGE SCALE GENOMIC DNA]</scope>
    <source>
        <strain evidence="1 2">SCRP249</strain>
    </source>
</reference>
<accession>A0A6A3HHB9</accession>
<protein>
    <submittedName>
        <fullName evidence="1">Uncharacterized protein</fullName>
    </submittedName>
</protein>
<dbReference type="Proteomes" id="UP000429607">
    <property type="component" value="Unassembled WGS sequence"/>
</dbReference>